<dbReference type="GO" id="GO:0005524">
    <property type="term" value="F:ATP binding"/>
    <property type="evidence" value="ECO:0007669"/>
    <property type="project" value="UniProtKB-KW"/>
</dbReference>
<dbReference type="Proteomes" id="UP000008281">
    <property type="component" value="Unassembled WGS sequence"/>
</dbReference>
<dbReference type="HOGENOM" id="CLU_005965_5_0_1"/>
<dbReference type="PANTHER" id="PTHR45639:SF9">
    <property type="entry name" value="HYPOXIA UP-REGULATED PROTEIN 1"/>
    <property type="match status" value="1"/>
</dbReference>
<dbReference type="Pfam" id="PF00012">
    <property type="entry name" value="HSP70"/>
    <property type="match status" value="1"/>
</dbReference>
<dbReference type="STRING" id="31234.E3LR98"/>
<evidence type="ECO:0000256" key="2">
    <source>
        <dbReference type="ARBA" id="ARBA00022741"/>
    </source>
</evidence>
<feature type="signal peptide" evidence="6">
    <location>
        <begin position="1"/>
        <end position="23"/>
    </location>
</feature>
<dbReference type="InterPro" id="IPR029047">
    <property type="entry name" value="HSP70_peptide-bd_sf"/>
</dbReference>
<dbReference type="EMBL" id="DS268413">
    <property type="protein sequence ID" value="EFP07421.1"/>
    <property type="molecule type" value="Genomic_DNA"/>
</dbReference>
<keyword evidence="3" id="KW-0067">ATP-binding</keyword>
<reference evidence="7" key="1">
    <citation type="submission" date="2007-07" db="EMBL/GenBank/DDBJ databases">
        <title>PCAP assembly of the Caenorhabditis remanei genome.</title>
        <authorList>
            <consortium name="The Caenorhabditis remanei Sequencing Consortium"/>
            <person name="Wilson R.K."/>
        </authorList>
    </citation>
    <scope>NUCLEOTIDE SEQUENCE [LARGE SCALE GENOMIC DNA]</scope>
    <source>
        <strain evidence="7">PB4641</strain>
    </source>
</reference>
<evidence type="ECO:0000256" key="5">
    <source>
        <dbReference type="SAM" id="MobiDB-lite"/>
    </source>
</evidence>
<dbReference type="GO" id="GO:0140662">
    <property type="term" value="F:ATP-dependent protein folding chaperone"/>
    <property type="evidence" value="ECO:0007669"/>
    <property type="project" value="InterPro"/>
</dbReference>
<organism evidence="8">
    <name type="scientific">Caenorhabditis remanei</name>
    <name type="common">Caenorhabditis vulgaris</name>
    <dbReference type="NCBI Taxonomy" id="31234"/>
    <lineage>
        <taxon>Eukaryota</taxon>
        <taxon>Metazoa</taxon>
        <taxon>Ecdysozoa</taxon>
        <taxon>Nematoda</taxon>
        <taxon>Chromadorea</taxon>
        <taxon>Rhabditida</taxon>
        <taxon>Rhabditina</taxon>
        <taxon>Rhabditomorpha</taxon>
        <taxon>Rhabditoidea</taxon>
        <taxon>Rhabditidae</taxon>
        <taxon>Peloderinae</taxon>
        <taxon>Caenorhabditis</taxon>
    </lineage>
</organism>
<evidence type="ECO:0000256" key="3">
    <source>
        <dbReference type="ARBA" id="ARBA00022840"/>
    </source>
</evidence>
<dbReference type="Gene3D" id="1.20.1270.10">
    <property type="match status" value="1"/>
</dbReference>
<feature type="compositionally biased region" description="Basic and acidic residues" evidence="5">
    <location>
        <begin position="595"/>
        <end position="606"/>
    </location>
</feature>
<dbReference type="Gene3D" id="3.30.30.30">
    <property type="match status" value="1"/>
</dbReference>
<feature type="coiled-coil region" evidence="4">
    <location>
        <begin position="679"/>
        <end position="706"/>
    </location>
</feature>
<sequence length="926" mass="104417">MRLLGTIMLTAFFICSLFSTINGQLAAMTIDLGTQFLKIGIVKPGIPMDIALNTESRRKTPNVVMIQDGHRTFADAAIGMQVRYPHLVHGQLNDLVAKSSEHPSFELFKKRNTFFEIDDSPRNASSVNFKLGGESYSVEALTAMILANAKKFTEEYAQVVEIKDVVITVPVYFTPAERLAVERAAQMAGFTVLQLINDGTAAALSHGIFRRKEITEKPQRLMIYDMGAAKTTATIVEFKLVKEKYEKEPKMTVLGVGYDRTLGGIEMTNRLRDHLVELFEKTYKPKTKVNTNKRALTKFNKEAERLKQVLSANAEHFAQIESAHEDIDAKLKVTREDFNRLISDLESRFGEPIEQALRMAQIPIEDIDQFVLMGAGTRVPKVQEIVQKTIGTKEIGKFLNTDEAVAMGALFQAAHLSKGFKVKPFNVEEKVLFPVEVHFVSKVKDEKTEEILGEKNVVKTLFAANSIYPTNPKTISLTSYSDDFTIALKYGKIESLTKKQVQEIGSLLDNLIDVEISGLTEAMKNRSSEESEFKGVKVSFLIDASGIVRVRRAEALYEPKSGIVGSIASTISGLFSSKTEEGEPTTDEATGTAANDEKLEEREPSKTQEATPKPEPSVNATSDETTKANGTDDSATTGNRTEVKEKKKELPSIVRLRIINKYPSAYVPNRYDVEEEKRRMVAFAEKERLADERAAAENELESFSFECSQYLEESDFTDYTSDEEKLKLEESVKRIRLWLEDDVTKDTPTKEFTDNLLELKNIVRTVKKRQEHDKAVPEKMKSLQSLLETTLSLTTLGNNVDEEKALFKKEDRDALRTKLDKLKVWVEDVQKHFDTKKKADDFNFTGKDIDSKFYLQIKSLNREVDRFMKKMKKITTLDDLGKDGKINIDDIAAEAEKKRSSKEKTKKSEKVEESNAETEAKQKTEL</sequence>
<dbReference type="SUPFAM" id="SSF53067">
    <property type="entry name" value="Actin-like ATPase domain"/>
    <property type="match status" value="2"/>
</dbReference>
<dbReference type="InParanoid" id="E3LR98"/>
<dbReference type="InterPro" id="IPR029048">
    <property type="entry name" value="HSP70_C_sf"/>
</dbReference>
<dbReference type="CDD" id="cd10230">
    <property type="entry name" value="ASKHA_NBD_HSP70_HYOU1"/>
    <property type="match status" value="1"/>
</dbReference>
<evidence type="ECO:0000313" key="7">
    <source>
        <dbReference type="EMBL" id="EFP07421.1"/>
    </source>
</evidence>
<feature type="region of interest" description="Disordered" evidence="5">
    <location>
        <begin position="894"/>
        <end position="926"/>
    </location>
</feature>
<evidence type="ECO:0000313" key="8">
    <source>
        <dbReference type="Proteomes" id="UP000008281"/>
    </source>
</evidence>
<dbReference type="FunFam" id="3.90.640.10:FF:000004">
    <property type="entry name" value="Heat shock 70 kDa protein 4"/>
    <property type="match status" value="1"/>
</dbReference>
<dbReference type="PRINTS" id="PR00301">
    <property type="entry name" value="HEATSHOCK70"/>
</dbReference>
<keyword evidence="2" id="KW-0547">Nucleotide-binding</keyword>
<feature type="region of interest" description="Disordered" evidence="5">
    <location>
        <begin position="576"/>
        <end position="647"/>
    </location>
</feature>
<dbReference type="FunFam" id="1.20.1270.10:FF:000066">
    <property type="entry name" value="DnaK protein"/>
    <property type="match status" value="1"/>
</dbReference>
<evidence type="ECO:0000256" key="1">
    <source>
        <dbReference type="ARBA" id="ARBA00007381"/>
    </source>
</evidence>
<comment type="similarity">
    <text evidence="1">Belongs to the heat shock protein 70 family.</text>
</comment>
<dbReference type="eggNOG" id="KOG0104">
    <property type="taxonomic scope" value="Eukaryota"/>
</dbReference>
<feature type="chain" id="PRO_5003173258" evidence="6">
    <location>
        <begin position="24"/>
        <end position="926"/>
    </location>
</feature>
<dbReference type="FunCoup" id="E3LR98">
    <property type="interactions" value="1964"/>
</dbReference>
<keyword evidence="4" id="KW-0175">Coiled coil</keyword>
<dbReference type="GO" id="GO:0034663">
    <property type="term" value="C:endoplasmic reticulum chaperone complex"/>
    <property type="evidence" value="ECO:0007669"/>
    <property type="project" value="TreeGrafter"/>
</dbReference>
<dbReference type="Gene3D" id="3.90.640.10">
    <property type="entry name" value="Actin, Chain A, domain 4"/>
    <property type="match status" value="1"/>
</dbReference>
<dbReference type="Gene3D" id="2.60.34.10">
    <property type="entry name" value="Substrate Binding Domain Of DNAk, Chain A, domain 1"/>
    <property type="match status" value="1"/>
</dbReference>
<evidence type="ECO:0000256" key="4">
    <source>
        <dbReference type="SAM" id="Coils"/>
    </source>
</evidence>
<dbReference type="Gene3D" id="3.30.420.40">
    <property type="match status" value="2"/>
</dbReference>
<dbReference type="PANTHER" id="PTHR45639">
    <property type="entry name" value="HSC70CB, ISOFORM G-RELATED"/>
    <property type="match status" value="1"/>
</dbReference>
<keyword evidence="6" id="KW-0732">Signal</keyword>
<dbReference type="InterPro" id="IPR013126">
    <property type="entry name" value="Hsp_70_fam"/>
</dbReference>
<keyword evidence="8" id="KW-1185">Reference proteome</keyword>
<dbReference type="OMA" id="VNQQAHI"/>
<accession>E3LR98</accession>
<dbReference type="SUPFAM" id="SSF100934">
    <property type="entry name" value="Heat shock protein 70kD (HSP70), C-terminal subdomain"/>
    <property type="match status" value="1"/>
</dbReference>
<feature type="compositionally biased region" description="Polar residues" evidence="5">
    <location>
        <begin position="618"/>
        <end position="640"/>
    </location>
</feature>
<protein>
    <submittedName>
        <fullName evidence="7">Uncharacterized protein</fullName>
    </submittedName>
</protein>
<dbReference type="InterPro" id="IPR043129">
    <property type="entry name" value="ATPase_NBD"/>
</dbReference>
<evidence type="ECO:0000256" key="6">
    <source>
        <dbReference type="SAM" id="SignalP"/>
    </source>
</evidence>
<dbReference type="GO" id="GO:0030968">
    <property type="term" value="P:endoplasmic reticulum unfolded protein response"/>
    <property type="evidence" value="ECO:0007669"/>
    <property type="project" value="TreeGrafter"/>
</dbReference>
<name>E3LR98_CAERE</name>
<gene>
    <name evidence="7" type="ORF">CRE_26559</name>
</gene>
<proteinExistence type="inferred from homology"/>
<dbReference type="OrthoDB" id="10262720at2759"/>
<dbReference type="AlphaFoldDB" id="E3LR98"/>